<name>A0AC58H1A7_DANRE</name>
<proteinExistence type="predicted"/>
<protein>
    <submittedName>
        <fullName evidence="2">Exocyst complex component 3-like protein 4 isoform X1</fullName>
    </submittedName>
</protein>
<organism evidence="1 2">
    <name type="scientific">Danio rerio</name>
    <name type="common">Zebrafish</name>
    <name type="synonym">Brachydanio rerio</name>
    <dbReference type="NCBI Taxonomy" id="7955"/>
    <lineage>
        <taxon>Eukaryota</taxon>
        <taxon>Metazoa</taxon>
        <taxon>Chordata</taxon>
        <taxon>Craniata</taxon>
        <taxon>Vertebrata</taxon>
        <taxon>Euteleostomi</taxon>
        <taxon>Actinopterygii</taxon>
        <taxon>Neopterygii</taxon>
        <taxon>Teleostei</taxon>
        <taxon>Ostariophysi</taxon>
        <taxon>Cypriniformes</taxon>
        <taxon>Danionidae</taxon>
        <taxon>Danioninae</taxon>
        <taxon>Danio</taxon>
    </lineage>
</organism>
<keyword evidence="1" id="KW-1185">Reference proteome</keyword>
<reference evidence="2" key="1">
    <citation type="submission" date="2025-08" db="UniProtKB">
        <authorList>
            <consortium name="RefSeq"/>
        </authorList>
    </citation>
    <scope>IDENTIFICATION</scope>
    <source>
        <strain evidence="2">Tuebingen</strain>
        <tissue evidence="2">Fibroblasts and whole tissue</tissue>
    </source>
</reference>
<evidence type="ECO:0000313" key="1">
    <source>
        <dbReference type="Proteomes" id="UP000000437"/>
    </source>
</evidence>
<gene>
    <name evidence="2" type="primary">exoc3l4</name>
    <name evidence="2" type="synonym">si:dkey-45k15.2</name>
</gene>
<sequence>MYGHVGQKCHSKTIIPRRTVFGLIQLTFAIMAETVKEEVDEANEVNDLPEWHEDAKESLKNGGEHMESPVKQKSTGLMKSFRASLKKVASPMKNKKPENTNNGQSQISNAQLQPLHSPSLITGSPGQSSFRSPRTEKPPLTRTMSDSDVITLQKKGSSIRRSLGLSKKPKQEPLVTVTEAMPLSEEPKPEVADECEGQMVLELRDTYVLPEIPAMPLSVMEINKLIEMEVLEEAYVNLLSLRLELQQQRKSQNQEDCPIELVHKEKDLSLLYGTLRNKMSDIVRNSSTLPSRNKELLVYVAYIILEEEKRQDEPGAMQGWRESWRVAVRDGVRDTLKRVHLDTREQNISWLAVHLGLLGKAILEDLERVKTELVSSYPPEFNVFETYVSCHHEAVGEHLKTLLEKVTELKDYYALLDFIIHRYPSEKIMGSTSLQPEVKEDNRALPLDNDFLNQIKMKYCSRLQVDMRTSLDRVIELENEEIWKERRKPEIDEGIYSSHIDMDIWTNIKGHVQGSRRIDVTLEKEVVRSCLDELKSFPKRFESAFVESCRVFSNSSLWAEYHISYINSFSDLKEHMEGYKQSCQIQLEQVRKEIDGLTTRLRQTLMEQFKTDVKPFLRRQMTGKWFSFDEDFSQLATRIKSLSEQSKYMSPKYRQAFVNEVHFFVVKEYVSQLMKNNYSCKNRKNETAAAKITKQWEELKEIFQDMHSTLDWLHSVGNHLSQIIGCKKSDVKHNLKPLVENYPDIRRSHLSAVLYFRGIIRGREKHVILQRLAELKQSLGSSGNKEQALFSEIQASANTDCLAGTPFSCLSFIMPDR</sequence>
<dbReference type="RefSeq" id="XP_073775775.1">
    <property type="nucleotide sequence ID" value="XM_073919674.1"/>
</dbReference>
<evidence type="ECO:0000313" key="2">
    <source>
        <dbReference type="RefSeq" id="XP_073775775.1"/>
    </source>
</evidence>
<dbReference type="Proteomes" id="UP000000437">
    <property type="component" value="Chromosome 13"/>
</dbReference>
<accession>A0AC58H1A7</accession>